<reference evidence="2" key="1">
    <citation type="journal article" date="2013" name="Nature">
        <title>Draft genome of the wheat A-genome progenitor Triticum urartu.</title>
        <authorList>
            <person name="Ling H.Q."/>
            <person name="Zhao S."/>
            <person name="Liu D."/>
            <person name="Wang J."/>
            <person name="Sun H."/>
            <person name="Zhang C."/>
            <person name="Fan H."/>
            <person name="Li D."/>
            <person name="Dong L."/>
            <person name="Tao Y."/>
            <person name="Gao C."/>
            <person name="Wu H."/>
            <person name="Li Y."/>
            <person name="Cui Y."/>
            <person name="Guo X."/>
            <person name="Zheng S."/>
            <person name="Wang B."/>
            <person name="Yu K."/>
            <person name="Liang Q."/>
            <person name="Yang W."/>
            <person name="Lou X."/>
            <person name="Chen J."/>
            <person name="Feng M."/>
            <person name="Jian J."/>
            <person name="Zhang X."/>
            <person name="Luo G."/>
            <person name="Jiang Y."/>
            <person name="Liu J."/>
            <person name="Wang Z."/>
            <person name="Sha Y."/>
            <person name="Zhang B."/>
            <person name="Wu H."/>
            <person name="Tang D."/>
            <person name="Shen Q."/>
            <person name="Xue P."/>
            <person name="Zou S."/>
            <person name="Wang X."/>
            <person name="Liu X."/>
            <person name="Wang F."/>
            <person name="Yang Y."/>
            <person name="An X."/>
            <person name="Dong Z."/>
            <person name="Zhang K."/>
            <person name="Zhang X."/>
            <person name="Luo M.C."/>
            <person name="Dvorak J."/>
            <person name="Tong Y."/>
            <person name="Wang J."/>
            <person name="Yang H."/>
            <person name="Li Z."/>
            <person name="Wang D."/>
            <person name="Zhang A."/>
            <person name="Wang J."/>
        </authorList>
    </citation>
    <scope>NUCLEOTIDE SEQUENCE</scope>
</reference>
<name>M7ZE27_TRIUA</name>
<sequence length="339" mass="38225">MTECRDGYVLLYHLLTKRAAVYDPLTRRLHLLSPPHAEICAEDPEVAEVEFHVLTSQEDRRSLRLLCICKERRAAKVAVFSADSRAWQISPEAGRLRLTARDNGTLVNGCVYWASADNIHVLNTATLHFSRMDPPPHMQPNYKGVKVGETSDGKLCVAWATDLLLKVWVRRATAGGVDNWMPDTDKSMLDEIRELEVPCLDEDPVLEVKAIMGGIVYLSTYEASNPTSSCWLLSFCTETEKLNKVCPITNSDFSYPYLMAWPPLLYATRSTHFCVSPEFKMSRSSAKLYPSGIWLSGLYGHEQIFVHVGMGIWVGFCVWGQLGHGYAIDVPTLTLYRCW</sequence>
<dbReference type="AlphaFoldDB" id="M7ZE27"/>
<dbReference type="eggNOG" id="ENOG502R40E">
    <property type="taxonomic scope" value="Eukaryota"/>
</dbReference>
<dbReference type="PANTHER" id="PTHR33207">
    <property type="entry name" value="F-BOX DOMAIN CONTAINING PROTEIN-RELATED"/>
    <property type="match status" value="1"/>
</dbReference>
<dbReference type="OMA" id="GHEQIFV"/>
<organism evidence="2">
    <name type="scientific">Triticum urartu</name>
    <name type="common">Red wild einkorn</name>
    <name type="synonym">Crithodium urartu</name>
    <dbReference type="NCBI Taxonomy" id="4572"/>
    <lineage>
        <taxon>Eukaryota</taxon>
        <taxon>Viridiplantae</taxon>
        <taxon>Streptophyta</taxon>
        <taxon>Embryophyta</taxon>
        <taxon>Tracheophyta</taxon>
        <taxon>Spermatophyta</taxon>
        <taxon>Magnoliopsida</taxon>
        <taxon>Liliopsida</taxon>
        <taxon>Poales</taxon>
        <taxon>Poaceae</taxon>
        <taxon>BOP clade</taxon>
        <taxon>Pooideae</taxon>
        <taxon>Triticodae</taxon>
        <taxon>Triticeae</taxon>
        <taxon>Triticinae</taxon>
        <taxon>Triticum</taxon>
    </lineage>
</organism>
<dbReference type="STRING" id="4572.M7ZE27"/>
<dbReference type="InterPro" id="IPR056594">
    <property type="entry name" value="AT5G49610-like_b-prop"/>
</dbReference>
<proteinExistence type="predicted"/>
<gene>
    <name evidence="2" type="ORF">TRIUR3_29771</name>
</gene>
<evidence type="ECO:0000259" key="1">
    <source>
        <dbReference type="Pfam" id="PF23635"/>
    </source>
</evidence>
<dbReference type="EMBL" id="KD275307">
    <property type="protein sequence ID" value="EMS46354.1"/>
    <property type="molecule type" value="Genomic_DNA"/>
</dbReference>
<accession>M7ZE27</accession>
<dbReference type="Pfam" id="PF23635">
    <property type="entry name" value="Beta-prop_AT5G49610-like"/>
    <property type="match status" value="1"/>
</dbReference>
<evidence type="ECO:0000313" key="2">
    <source>
        <dbReference type="EMBL" id="EMS46354.1"/>
    </source>
</evidence>
<protein>
    <recommendedName>
        <fullName evidence="1">F-box protein AT5G49610-like beta-propeller domain-containing protein</fullName>
    </recommendedName>
</protein>
<feature type="domain" description="F-box protein AT5G49610-like beta-propeller" evidence="1">
    <location>
        <begin position="2"/>
        <end position="264"/>
    </location>
</feature>